<sequence length="140" mass="16061">MDKLANVTVERLREALNEAESAKAAKRLMIALAYKDGVSVDTLSARYGLSRSTVYSWLDRFEYRSIEEAVHDDSRPGRPPKLSDKQQSALQTALESSPTDFDYEQSSWTPELLQQHIKRNFEVSYSLGHVRRLLRETANR</sequence>
<dbReference type="SUPFAM" id="SSF46689">
    <property type="entry name" value="Homeodomain-like"/>
    <property type="match status" value="1"/>
</dbReference>
<dbReference type="Pfam" id="PF13565">
    <property type="entry name" value="HTH_32"/>
    <property type="match status" value="1"/>
</dbReference>
<evidence type="ECO:0000256" key="1">
    <source>
        <dbReference type="SAM" id="MobiDB-lite"/>
    </source>
</evidence>
<organism evidence="2 3">
    <name type="scientific">Halocatena marina</name>
    <dbReference type="NCBI Taxonomy" id="2934937"/>
    <lineage>
        <taxon>Archaea</taxon>
        <taxon>Methanobacteriati</taxon>
        <taxon>Methanobacteriota</taxon>
        <taxon>Stenosarchaea group</taxon>
        <taxon>Halobacteria</taxon>
        <taxon>Halobacteriales</taxon>
        <taxon>Natronomonadaceae</taxon>
        <taxon>Halocatena</taxon>
    </lineage>
</organism>
<name>A0ABD5YIE9_9EURY</name>
<dbReference type="AlphaFoldDB" id="A0ABD5YIE9"/>
<comment type="caution">
    <text evidence="2">The sequence shown here is derived from an EMBL/GenBank/DDBJ whole genome shotgun (WGS) entry which is preliminary data.</text>
</comment>
<dbReference type="EMBL" id="JBHTAX010000001">
    <property type="protein sequence ID" value="MFC7189043.1"/>
    <property type="molecule type" value="Genomic_DNA"/>
</dbReference>
<dbReference type="RefSeq" id="WP_248904812.1">
    <property type="nucleotide sequence ID" value="NZ_CP109979.1"/>
</dbReference>
<accession>A0ABD5YIE9</accession>
<proteinExistence type="predicted"/>
<dbReference type="InterPro" id="IPR009057">
    <property type="entry name" value="Homeodomain-like_sf"/>
</dbReference>
<evidence type="ECO:0000313" key="2">
    <source>
        <dbReference type="EMBL" id="MFC7189043.1"/>
    </source>
</evidence>
<dbReference type="GeneID" id="76198597"/>
<evidence type="ECO:0000313" key="3">
    <source>
        <dbReference type="Proteomes" id="UP001596417"/>
    </source>
</evidence>
<gene>
    <name evidence="2" type="ORF">ACFQL7_03710</name>
</gene>
<reference evidence="2 3" key="1">
    <citation type="journal article" date="2019" name="Int. J. Syst. Evol. Microbiol.">
        <title>The Global Catalogue of Microorganisms (GCM) 10K type strain sequencing project: providing services to taxonomists for standard genome sequencing and annotation.</title>
        <authorList>
            <consortium name="The Broad Institute Genomics Platform"/>
            <consortium name="The Broad Institute Genome Sequencing Center for Infectious Disease"/>
            <person name="Wu L."/>
            <person name="Ma J."/>
        </authorList>
    </citation>
    <scope>NUCLEOTIDE SEQUENCE [LARGE SCALE GENOMIC DNA]</scope>
    <source>
        <strain evidence="2 3">RDMS1</strain>
    </source>
</reference>
<feature type="region of interest" description="Disordered" evidence="1">
    <location>
        <begin position="70"/>
        <end position="105"/>
    </location>
</feature>
<dbReference type="Gene3D" id="1.10.10.60">
    <property type="entry name" value="Homeodomain-like"/>
    <property type="match status" value="1"/>
</dbReference>
<keyword evidence="3" id="KW-1185">Reference proteome</keyword>
<feature type="compositionally biased region" description="Basic and acidic residues" evidence="1">
    <location>
        <begin position="70"/>
        <end position="84"/>
    </location>
</feature>
<feature type="compositionally biased region" description="Polar residues" evidence="1">
    <location>
        <begin position="85"/>
        <end position="105"/>
    </location>
</feature>
<dbReference type="Proteomes" id="UP001596417">
    <property type="component" value="Unassembled WGS sequence"/>
</dbReference>
<protein>
    <submittedName>
        <fullName evidence="2">Helix-turn-helix domain-containing protein</fullName>
    </submittedName>
</protein>